<accession>A0ABQ8YEA2</accession>
<dbReference type="PROSITE" id="PS50287">
    <property type="entry name" value="SRCR_2"/>
    <property type="match status" value="1"/>
</dbReference>
<comment type="caution">
    <text evidence="4">The sequence shown here is derived from an EMBL/GenBank/DDBJ whole genome shotgun (WGS) entry which is preliminary data.</text>
</comment>
<keyword evidence="1" id="KW-0812">Transmembrane</keyword>
<evidence type="ECO:0000256" key="1">
    <source>
        <dbReference type="SAM" id="Phobius"/>
    </source>
</evidence>
<name>A0ABQ8YEA2_9EUKA</name>
<keyword evidence="1" id="KW-1133">Transmembrane helix</keyword>
<dbReference type="EMBL" id="JAOAOG010000173">
    <property type="protein sequence ID" value="KAJ6242913.1"/>
    <property type="molecule type" value="Genomic_DNA"/>
</dbReference>
<feature type="domain" description="SRCR" evidence="3">
    <location>
        <begin position="728"/>
        <end position="838"/>
    </location>
</feature>
<organism evidence="4 5">
    <name type="scientific">Anaeramoeba flamelloides</name>
    <dbReference type="NCBI Taxonomy" id="1746091"/>
    <lineage>
        <taxon>Eukaryota</taxon>
        <taxon>Metamonada</taxon>
        <taxon>Anaeramoebidae</taxon>
        <taxon>Anaeramoeba</taxon>
    </lineage>
</organism>
<gene>
    <name evidence="4" type="ORF">M0813_02765</name>
</gene>
<evidence type="ECO:0000259" key="3">
    <source>
        <dbReference type="PROSITE" id="PS50287"/>
    </source>
</evidence>
<dbReference type="PANTHER" id="PTHR33459">
    <property type="entry name" value="DD-GDCA PROTEIN"/>
    <property type="match status" value="1"/>
</dbReference>
<feature type="transmembrane region" description="Helical" evidence="1">
    <location>
        <begin position="1209"/>
        <end position="1231"/>
    </location>
</feature>
<keyword evidence="2" id="KW-0732">Signal</keyword>
<dbReference type="InterPro" id="IPR052326">
    <property type="entry name" value="Diff-Dev_Assoc_Protein"/>
</dbReference>
<dbReference type="InterPro" id="IPR001190">
    <property type="entry name" value="SRCR"/>
</dbReference>
<proteinExistence type="predicted"/>
<evidence type="ECO:0000313" key="5">
    <source>
        <dbReference type="Proteomes" id="UP001150062"/>
    </source>
</evidence>
<dbReference type="PANTHER" id="PTHR33459:SF7">
    <property type="entry name" value="DD-GDCA PROTEIN"/>
    <property type="match status" value="1"/>
</dbReference>
<keyword evidence="5" id="KW-1185">Reference proteome</keyword>
<reference evidence="4" key="1">
    <citation type="submission" date="2022-08" db="EMBL/GenBank/DDBJ databases">
        <title>Novel sulfate-reducing endosymbionts in the free-living metamonad Anaeramoeba.</title>
        <authorList>
            <person name="Jerlstrom-Hultqvist J."/>
            <person name="Cepicka I."/>
            <person name="Gallot-Lavallee L."/>
            <person name="Salas-Leiva D."/>
            <person name="Curtis B.A."/>
            <person name="Zahonova K."/>
            <person name="Pipaliya S."/>
            <person name="Dacks J."/>
            <person name="Roger A.J."/>
        </authorList>
    </citation>
    <scope>NUCLEOTIDE SEQUENCE</scope>
    <source>
        <strain evidence="4">Schooner1</strain>
    </source>
</reference>
<feature type="chain" id="PRO_5046810749" evidence="2">
    <location>
        <begin position="19"/>
        <end position="1245"/>
    </location>
</feature>
<evidence type="ECO:0000313" key="4">
    <source>
        <dbReference type="EMBL" id="KAJ6242913.1"/>
    </source>
</evidence>
<feature type="signal peptide" evidence="2">
    <location>
        <begin position="1"/>
        <end position="18"/>
    </location>
</feature>
<sequence length="1245" mass="136615">MKQLFLLFVLIFTSVIICVAPLQGPNIPEASCSNRKYVGLGMQCNTSNSIDCYDNLFCHKSFCASDNTGEACTQNSDCYGNICVSGKCFKMKECGDKCSDSKECWSETCKGGICVGAAKGSACDPTKFAVRQCDKGLFCSGATSKCTKQLGEGDDCLTTIQPNLVDFDIVCSAGYVCDFDPYNPTAGICVRKHSKELGQPCQSSYACEVGSGCQNSVCVHDPTTCNTDNKLYCPDGYYCKCNSNQEDGECIQIANTDCQIYLEELVDCMDANGCPIDIEIAEGTCIYDLCFEESQRLEFCRTQKGYDDKYSPNNGLELHNCVKNSYGMKGDVCDLAHEKLCMNNLYCDSSTSKCAIDNTGSHCTQGSDCYGGICINGKCAVKRLAGDLCEIDGECSNNNCLNNVCTGLPLGVACDASIIGGNQCDKNLFCDSITHTCRPTIAQGRSCMKHLEPYYQDSVNVCEPSTICDPDDPFFDSGTCRRLYFGQEGDSCGSSIVCEVGLSCVMNKCTKGIDACNDKTHLCPITHYCECNADQTVGKCVQIANSKCQKQAESLVSCLDDNLCRYPEKIGTGQCNHDKCLNQLKSFECCLQKGYTDSFYPHAGIYCENCPYIYNYRSLAQSCTDPLDKCYDNLFCNINSGKCQLDNTGSSCQNSTQCYGGICINGKCSIKKDSGAACNVNQECWNENCQNAKCTGKSQGSSCDPSNFYGAECDQRLFCDSKTLKCIDRLAGGSECLSHIFPYFTDWRLVCDGGYYCDHVDADFEKGYCKQLYSGKEGDSCGVSETCQLGLACQNYKCTSSFSTCDQKSKFCPYGYNCKCNSDKLDGKCVQAVNTECQLEAEMLVNCLDFMRCPYENKMTVGTCTHDKCNDYLRFFECCLQLNNFNESYYENAGIECNTCTSYKQFAHLGEYCSVSADVYCYPNLWCDNSDQSCKLDNTGDRCTSGSNCYGGVCVNDACSGKLAPGDSCKVDSQCLSLDCSNGVCAGKKKGATCDPISLDVQECDQGLFCDSISSICIDQILPGQECISHLLPYFSDWESACTPGYICSQVDETLEKGYCTKLYSGQEGDSCSFSETCQMRLACQNYECTQSYYNCDEVSKFCPVGATCRCESQKLNGYCSYYANIKCQTEVSNYVDCQIKNKCGITGNQINGSCSYKYCFHEFSAYQCCKQKGFETTYYLNKLIRCATPTNTPTAPNDKIPDGNNNNVIMGVGISIPACIVIIVFAFLVWPKKKKNKKGDYDAL</sequence>
<keyword evidence="1" id="KW-0472">Membrane</keyword>
<evidence type="ECO:0000256" key="2">
    <source>
        <dbReference type="SAM" id="SignalP"/>
    </source>
</evidence>
<dbReference type="Proteomes" id="UP001150062">
    <property type="component" value="Unassembled WGS sequence"/>
</dbReference>
<protein>
    <submittedName>
        <fullName evidence="4">Dd-gdca protein</fullName>
    </submittedName>
</protein>